<protein>
    <submittedName>
        <fullName evidence="2">Uncharacterized protein</fullName>
    </submittedName>
</protein>
<sequence>MGSNNKLIKIMYILIILFSWTSIFSLIAVKTDSQIVKLWKEIAVIAFYILSIMYLFRTKKIGAKKVLISIVIPVYIFVFYILTSMEDNRILVFYQFKTDIIPFLFPFAMYCIIETQEQAHKIYRGLCNVFIFIGITNAIFVFIERIFTTWFLVFLEIDNLNNQSGKSGLRLDNTSDGLRAMGTMTSFINSGTLMILSIFILLESGIFNKKKKILLLPLFIAGAIATTYKTAMVTLLLYLPIKIIFILIKTNGAKKMFLAIYTLLCFSIMGAVFNSSYLYDKFKNTSLHKAAYSSIYVRVLQHDDILADVEKESLLTGVGVGVNGTQGPPELKYSSKALDSTYVNLLSNYGLLGLSFYLLFFLFLMFKNIFMGGVGDLLASFLIFFHIGIEFFANNILMNFPLNIYISIFLFFSLFYRKKDDV</sequence>
<feature type="transmembrane region" description="Helical" evidence="1">
    <location>
        <begin position="180"/>
        <end position="202"/>
    </location>
</feature>
<feature type="transmembrane region" description="Helical" evidence="1">
    <location>
        <begin position="258"/>
        <end position="279"/>
    </location>
</feature>
<evidence type="ECO:0000256" key="1">
    <source>
        <dbReference type="SAM" id="Phobius"/>
    </source>
</evidence>
<accession>A0A486QI07</accession>
<feature type="transmembrane region" description="Helical" evidence="1">
    <location>
        <begin position="214"/>
        <end position="238"/>
    </location>
</feature>
<keyword evidence="1" id="KW-0472">Membrane</keyword>
<dbReference type="AlphaFoldDB" id="A0A486QI07"/>
<feature type="transmembrane region" description="Helical" evidence="1">
    <location>
        <begin position="342"/>
        <end position="363"/>
    </location>
</feature>
<organism evidence="2">
    <name type="scientific">Klebsiella pneumoniae</name>
    <dbReference type="NCBI Taxonomy" id="573"/>
    <lineage>
        <taxon>Bacteria</taxon>
        <taxon>Pseudomonadati</taxon>
        <taxon>Pseudomonadota</taxon>
        <taxon>Gammaproteobacteria</taxon>
        <taxon>Enterobacterales</taxon>
        <taxon>Enterobacteriaceae</taxon>
        <taxon>Klebsiella/Raoultella group</taxon>
        <taxon>Klebsiella</taxon>
        <taxon>Klebsiella pneumoniae complex</taxon>
    </lineage>
</organism>
<name>A0A486QI07_KLEPN</name>
<evidence type="ECO:0000313" key="2">
    <source>
        <dbReference type="EMBL" id="VGL89142.1"/>
    </source>
</evidence>
<dbReference type="RefSeq" id="WP_087830842.1">
    <property type="nucleotide sequence ID" value="NZ_CAAGWZ010000032.1"/>
</dbReference>
<feature type="transmembrane region" description="Helical" evidence="1">
    <location>
        <begin position="396"/>
        <end position="416"/>
    </location>
</feature>
<feature type="transmembrane region" description="Helical" evidence="1">
    <location>
        <begin position="35"/>
        <end position="54"/>
    </location>
</feature>
<dbReference type="EMBL" id="CAAHDB010000001">
    <property type="protein sequence ID" value="VGL89142.1"/>
    <property type="molecule type" value="Genomic_DNA"/>
</dbReference>
<feature type="transmembrane region" description="Helical" evidence="1">
    <location>
        <begin position="369"/>
        <end position="389"/>
    </location>
</feature>
<feature type="transmembrane region" description="Helical" evidence="1">
    <location>
        <begin position="66"/>
        <end position="85"/>
    </location>
</feature>
<feature type="transmembrane region" description="Helical" evidence="1">
    <location>
        <begin position="12"/>
        <end position="29"/>
    </location>
</feature>
<keyword evidence="1" id="KW-0812">Transmembrane</keyword>
<proteinExistence type="predicted"/>
<keyword evidence="1" id="KW-1133">Transmembrane helix</keyword>
<reference evidence="2" key="1">
    <citation type="submission" date="2019-03" db="EMBL/GenBank/DDBJ databases">
        <authorList>
            <consortium name="Pathogen Informatics"/>
        </authorList>
    </citation>
    <scope>NUCLEOTIDE SEQUENCE</scope>
    <source>
        <strain evidence="2">5012STDY7626459</strain>
    </source>
</reference>
<gene>
    <name evidence="2" type="ORF">SAMEA4873655_00514</name>
</gene>
<feature type="transmembrane region" description="Helical" evidence="1">
    <location>
        <begin position="91"/>
        <end position="113"/>
    </location>
</feature>
<feature type="transmembrane region" description="Helical" evidence="1">
    <location>
        <begin position="125"/>
        <end position="143"/>
    </location>
</feature>